<dbReference type="CDD" id="cd06558">
    <property type="entry name" value="crotonase-like"/>
    <property type="match status" value="1"/>
</dbReference>
<dbReference type="EMBL" id="JBHUIR010000054">
    <property type="protein sequence ID" value="MFD2260828.1"/>
    <property type="molecule type" value="Genomic_DNA"/>
</dbReference>
<evidence type="ECO:0000256" key="13">
    <source>
        <dbReference type="SAM" id="MobiDB-lite"/>
    </source>
</evidence>
<dbReference type="Pfam" id="PF02737">
    <property type="entry name" value="3HCDH_N"/>
    <property type="match status" value="1"/>
</dbReference>
<feature type="compositionally biased region" description="Basic and acidic residues" evidence="13">
    <location>
        <begin position="791"/>
        <end position="807"/>
    </location>
</feature>
<evidence type="ECO:0000256" key="12">
    <source>
        <dbReference type="ARBA" id="ARBA00049556"/>
    </source>
</evidence>
<protein>
    <recommendedName>
        <fullName evidence="4">enoyl-CoA hydratase</fullName>
        <ecNumber evidence="4">4.2.1.17</ecNumber>
    </recommendedName>
</protein>
<dbReference type="Proteomes" id="UP001597373">
    <property type="component" value="Unassembled WGS sequence"/>
</dbReference>
<evidence type="ECO:0000256" key="11">
    <source>
        <dbReference type="ARBA" id="ARBA00023268"/>
    </source>
</evidence>
<dbReference type="InterPro" id="IPR006108">
    <property type="entry name" value="3HC_DH_C"/>
</dbReference>
<keyword evidence="8" id="KW-0520">NAD</keyword>
<dbReference type="SUPFAM" id="SSF48179">
    <property type="entry name" value="6-phosphogluconate dehydrogenase C-terminal domain-like"/>
    <property type="match status" value="2"/>
</dbReference>
<evidence type="ECO:0000256" key="1">
    <source>
        <dbReference type="ARBA" id="ARBA00005005"/>
    </source>
</evidence>
<feature type="compositionally biased region" description="Acidic residues" evidence="13">
    <location>
        <begin position="776"/>
        <end position="790"/>
    </location>
</feature>
<keyword evidence="10" id="KW-0456">Lyase</keyword>
<comment type="similarity">
    <text evidence="3">In the N-terminal section; belongs to the enoyl-CoA hydratase/isomerase family.</text>
</comment>
<keyword evidence="11" id="KW-0511">Multifunctional enzyme</keyword>
<feature type="compositionally biased region" description="Low complexity" evidence="13">
    <location>
        <begin position="716"/>
        <end position="759"/>
    </location>
</feature>
<dbReference type="InterPro" id="IPR036291">
    <property type="entry name" value="NAD(P)-bd_dom_sf"/>
</dbReference>
<reference evidence="17" key="1">
    <citation type="journal article" date="2019" name="Int. J. Syst. Evol. Microbiol.">
        <title>The Global Catalogue of Microorganisms (GCM) 10K type strain sequencing project: providing services to taxonomists for standard genome sequencing and annotation.</title>
        <authorList>
            <consortium name="The Broad Institute Genomics Platform"/>
            <consortium name="The Broad Institute Genome Sequencing Center for Infectious Disease"/>
            <person name="Wu L."/>
            <person name="Ma J."/>
        </authorList>
    </citation>
    <scope>NUCLEOTIDE SEQUENCE [LARGE SCALE GENOMIC DNA]</scope>
    <source>
        <strain evidence="17">KCTC 23707</strain>
    </source>
</reference>
<dbReference type="InterPro" id="IPR006176">
    <property type="entry name" value="3-OHacyl-CoA_DH_NAD-bd"/>
</dbReference>
<proteinExistence type="inferred from homology"/>
<dbReference type="PROSITE" id="PS00067">
    <property type="entry name" value="3HCDH"/>
    <property type="match status" value="1"/>
</dbReference>
<keyword evidence="9" id="KW-0443">Lipid metabolism</keyword>
<name>A0ABW5DIB8_9HYPH</name>
<dbReference type="PANTHER" id="PTHR43612:SF3">
    <property type="entry name" value="TRIFUNCTIONAL ENZYME SUBUNIT ALPHA, MITOCHONDRIAL"/>
    <property type="match status" value="1"/>
</dbReference>
<gene>
    <name evidence="16" type="ORF">ACFSMZ_13820</name>
</gene>
<feature type="domain" description="3-hydroxyacyl-CoA dehydrogenase C-terminal" evidence="14">
    <location>
        <begin position="502"/>
        <end position="596"/>
    </location>
</feature>
<keyword evidence="5" id="KW-0276">Fatty acid metabolism</keyword>
<evidence type="ECO:0000256" key="5">
    <source>
        <dbReference type="ARBA" id="ARBA00022832"/>
    </source>
</evidence>
<accession>A0ABW5DIB8</accession>
<comment type="catalytic activity">
    <reaction evidence="12">
        <text>a (3S)-3-hydroxyacyl-CoA + NAD(+) = a 3-oxoacyl-CoA + NADH + H(+)</text>
        <dbReference type="Rhea" id="RHEA:22432"/>
        <dbReference type="ChEBI" id="CHEBI:15378"/>
        <dbReference type="ChEBI" id="CHEBI:57318"/>
        <dbReference type="ChEBI" id="CHEBI:57540"/>
        <dbReference type="ChEBI" id="CHEBI:57945"/>
        <dbReference type="ChEBI" id="CHEBI:90726"/>
        <dbReference type="EC" id="1.1.1.35"/>
    </reaction>
</comment>
<keyword evidence="7" id="KW-0560">Oxidoreductase</keyword>
<sequence>MSGMVWKVLQHRNTAMGPAGGDWMRLTHWRWAKDEEGIAWLIFDRAGESANTLSVEALAELDKALGEIHAEGARALVIRSAKHNGFVAGADIREFTGMRDQAKVEALLRDGHGVFDRLASLPMPTVAVIHGYCLGGGLELALACRYRIAVNGASFGLPEVLLGLHPGLGGTFRLPRLIDPIEAMTMMLTGRTVHTKKAKALGLVDVVVEERHVMEAVRAAARGELKRRGHGLKAAVFRFEPARTFVAKRMRKELEKRAPRSHYPAPWRLIDLWEEHGANAAAMQKAEIRSFAELITGETAQNLVRVFFLREKLKGLAKGESLVEHVHVIGAGVMGGDIAAWCAARGLRVTISDLDRKAVAKAIGRAAKLFESRLHSSLERRDALDRLIPDFDGFGIGTADLVIEAVAERADIKSKVLADVAARMRPDAILATNTSSIPLETLREGLPAPERFAGLHFFNPVPKMELVEVVSHDAVSAVTLERLRAFCGTISRLPVPVKSAPGFLVNRALMAYMSEAFLLVDEGTKKESIDRAARDFGMPMGPLELADQVGLDICLEVARMLTERLPDNQPAIPQWLVHKVEAGELGRKTGKGIYEYDAKGKRKKEEPKTGEDLDVQLKDTEIADRMILPMLNTLVRCLREGIVDDADTIDGAMIFGTGFAPFRGGPLHYARRRGIAHVREKLLELEARNGPRFEPDRGWELLFPRTDEERAEAGPAETASADESAAVVEVVEESTSGTAPAEPAGPAPAEVAIEGAADAQTGPVSTPEELSTAEPVAEDSAESEPAPDEAAEGKPVAEESTDGKPEAEETTEEEPAAAAPKRTEPSA</sequence>
<dbReference type="RefSeq" id="WP_345098102.1">
    <property type="nucleotide sequence ID" value="NZ_BAABGS010000012.1"/>
</dbReference>
<evidence type="ECO:0000256" key="2">
    <source>
        <dbReference type="ARBA" id="ARBA00007005"/>
    </source>
</evidence>
<evidence type="ECO:0000313" key="17">
    <source>
        <dbReference type="Proteomes" id="UP001597373"/>
    </source>
</evidence>
<evidence type="ECO:0000256" key="7">
    <source>
        <dbReference type="ARBA" id="ARBA00023002"/>
    </source>
</evidence>
<organism evidence="16 17">
    <name type="scientific">Chelativorans composti</name>
    <dbReference type="NCBI Taxonomy" id="768533"/>
    <lineage>
        <taxon>Bacteria</taxon>
        <taxon>Pseudomonadati</taxon>
        <taxon>Pseudomonadota</taxon>
        <taxon>Alphaproteobacteria</taxon>
        <taxon>Hyphomicrobiales</taxon>
        <taxon>Phyllobacteriaceae</taxon>
        <taxon>Chelativorans</taxon>
    </lineage>
</organism>
<dbReference type="InterPro" id="IPR050136">
    <property type="entry name" value="FA_oxidation_alpha_subunit"/>
</dbReference>
<keyword evidence="17" id="KW-1185">Reference proteome</keyword>
<evidence type="ECO:0000259" key="15">
    <source>
        <dbReference type="Pfam" id="PF02737"/>
    </source>
</evidence>
<dbReference type="SUPFAM" id="SSF52096">
    <property type="entry name" value="ClpP/crotonase"/>
    <property type="match status" value="1"/>
</dbReference>
<dbReference type="InterPro" id="IPR006180">
    <property type="entry name" value="3-OHacyl-CoA_DH_CS"/>
</dbReference>
<dbReference type="Pfam" id="PF00378">
    <property type="entry name" value="ECH_1"/>
    <property type="match status" value="1"/>
</dbReference>
<comment type="pathway">
    <text evidence="1">Lipid metabolism; fatty acid beta-oxidation.</text>
</comment>
<dbReference type="Pfam" id="PF00725">
    <property type="entry name" value="3HCDH"/>
    <property type="match status" value="1"/>
</dbReference>
<dbReference type="EC" id="4.2.1.17" evidence="4"/>
<evidence type="ECO:0000256" key="3">
    <source>
        <dbReference type="ARBA" id="ARBA00008750"/>
    </source>
</evidence>
<evidence type="ECO:0000313" key="16">
    <source>
        <dbReference type="EMBL" id="MFD2260828.1"/>
    </source>
</evidence>
<comment type="similarity">
    <text evidence="2">In the central section; belongs to the 3-hydroxyacyl-CoA dehydrogenase family.</text>
</comment>
<evidence type="ECO:0000259" key="14">
    <source>
        <dbReference type="Pfam" id="PF00725"/>
    </source>
</evidence>
<evidence type="ECO:0000256" key="6">
    <source>
        <dbReference type="ARBA" id="ARBA00022963"/>
    </source>
</evidence>
<dbReference type="Gene3D" id="3.90.226.10">
    <property type="entry name" value="2-enoyl-CoA Hydratase, Chain A, domain 1"/>
    <property type="match status" value="1"/>
</dbReference>
<comment type="caution">
    <text evidence="16">The sequence shown here is derived from an EMBL/GenBank/DDBJ whole genome shotgun (WGS) entry which is preliminary data.</text>
</comment>
<dbReference type="InterPro" id="IPR001753">
    <property type="entry name" value="Enoyl-CoA_hydra/iso"/>
</dbReference>
<dbReference type="SUPFAM" id="SSF51735">
    <property type="entry name" value="NAD(P)-binding Rossmann-fold domains"/>
    <property type="match status" value="1"/>
</dbReference>
<dbReference type="InterPro" id="IPR008927">
    <property type="entry name" value="6-PGluconate_DH-like_C_sf"/>
</dbReference>
<evidence type="ECO:0000256" key="4">
    <source>
        <dbReference type="ARBA" id="ARBA00012076"/>
    </source>
</evidence>
<feature type="domain" description="3-hydroxyacyl-CoA dehydrogenase NAD binding" evidence="15">
    <location>
        <begin position="325"/>
        <end position="498"/>
    </location>
</feature>
<dbReference type="Gene3D" id="3.40.50.720">
    <property type="entry name" value="NAD(P)-binding Rossmann-like Domain"/>
    <property type="match status" value="1"/>
</dbReference>
<dbReference type="PANTHER" id="PTHR43612">
    <property type="entry name" value="TRIFUNCTIONAL ENZYME SUBUNIT ALPHA"/>
    <property type="match status" value="1"/>
</dbReference>
<evidence type="ECO:0000256" key="10">
    <source>
        <dbReference type="ARBA" id="ARBA00023239"/>
    </source>
</evidence>
<keyword evidence="6" id="KW-0442">Lipid degradation</keyword>
<dbReference type="InterPro" id="IPR029045">
    <property type="entry name" value="ClpP/crotonase-like_dom_sf"/>
</dbReference>
<feature type="region of interest" description="Disordered" evidence="13">
    <location>
        <begin position="709"/>
        <end position="827"/>
    </location>
</feature>
<evidence type="ECO:0000256" key="9">
    <source>
        <dbReference type="ARBA" id="ARBA00023098"/>
    </source>
</evidence>
<dbReference type="Gene3D" id="1.10.1040.50">
    <property type="match status" value="1"/>
</dbReference>
<evidence type="ECO:0000256" key="8">
    <source>
        <dbReference type="ARBA" id="ARBA00023027"/>
    </source>
</evidence>